<keyword evidence="1" id="KW-0472">Membrane</keyword>
<evidence type="ECO:0000313" key="3">
    <source>
        <dbReference type="Proteomes" id="UP000322530"/>
    </source>
</evidence>
<accession>A0A5A5T5F0</accession>
<dbReference type="Proteomes" id="UP000322530">
    <property type="component" value="Unassembled WGS sequence"/>
</dbReference>
<comment type="caution">
    <text evidence="2">The sequence shown here is derived from an EMBL/GenBank/DDBJ whole genome shotgun (WGS) entry which is preliminary data.</text>
</comment>
<protein>
    <submittedName>
        <fullName evidence="2">Uncharacterized protein</fullName>
    </submittedName>
</protein>
<proteinExistence type="predicted"/>
<sequence length="63" mass="6394">MKGSVGAARTFSIILANPGLSIIILVILAVLSVKGGATRLVGLATEDIAYATHGLQEFGAGRI</sequence>
<dbReference type="EMBL" id="BIXY01000001">
    <property type="protein sequence ID" value="GCF06528.1"/>
    <property type="molecule type" value="Genomic_DNA"/>
</dbReference>
<gene>
    <name evidence="2" type="ORF">KDI_00920</name>
</gene>
<keyword evidence="3" id="KW-1185">Reference proteome</keyword>
<evidence type="ECO:0000256" key="1">
    <source>
        <dbReference type="SAM" id="Phobius"/>
    </source>
</evidence>
<evidence type="ECO:0000313" key="2">
    <source>
        <dbReference type="EMBL" id="GCF06528.1"/>
    </source>
</evidence>
<keyword evidence="1" id="KW-0812">Transmembrane</keyword>
<keyword evidence="1" id="KW-1133">Transmembrane helix</keyword>
<reference evidence="2 3" key="1">
    <citation type="submission" date="2019-01" db="EMBL/GenBank/DDBJ databases">
        <title>Draft genome sequence of Dictyobacter sp. Uno17.</title>
        <authorList>
            <person name="Wang C.M."/>
            <person name="Zheng Y."/>
            <person name="Sakai Y."/>
            <person name="Abe K."/>
            <person name="Yokota A."/>
            <person name="Yabe S."/>
        </authorList>
    </citation>
    <scope>NUCLEOTIDE SEQUENCE [LARGE SCALE GENOMIC DNA]</scope>
    <source>
        <strain evidence="2 3">Uno17</strain>
    </source>
</reference>
<dbReference type="AlphaFoldDB" id="A0A5A5T5F0"/>
<name>A0A5A5T5F0_9CHLR</name>
<feature type="transmembrane region" description="Helical" evidence="1">
    <location>
        <begin position="12"/>
        <end position="33"/>
    </location>
</feature>
<organism evidence="2 3">
    <name type="scientific">Dictyobacter arantiisoli</name>
    <dbReference type="NCBI Taxonomy" id="2014874"/>
    <lineage>
        <taxon>Bacteria</taxon>
        <taxon>Bacillati</taxon>
        <taxon>Chloroflexota</taxon>
        <taxon>Ktedonobacteria</taxon>
        <taxon>Ktedonobacterales</taxon>
        <taxon>Dictyobacteraceae</taxon>
        <taxon>Dictyobacter</taxon>
    </lineage>
</organism>